<feature type="compositionally biased region" description="Polar residues" evidence="1">
    <location>
        <begin position="130"/>
        <end position="146"/>
    </location>
</feature>
<keyword evidence="3" id="KW-1185">Reference proteome</keyword>
<feature type="region of interest" description="Disordered" evidence="1">
    <location>
        <begin position="199"/>
        <end position="249"/>
    </location>
</feature>
<dbReference type="Proteomes" id="UP000016932">
    <property type="component" value="Unassembled WGS sequence"/>
</dbReference>
<dbReference type="GeneID" id="19342206"/>
<sequence length="548" mass="61648">MDSNSEDSYAISISTDYNTFDVDGLWRNDQFESPDDPTAFNELLRIADDPALDHSAFTSDAEQFEQFEQSGGLADEQWYALQATPQVYPQRHHDIPLDTIDSIHHSSALHASRHDSVATTAQGEEEKRATTPTDAHPTSQTLSGAQKVQGDDLLYHIDQHKAIYGRHLGEPDDQHISETDWQHYENGIKEIFGRQYSQEFQPPGATPRLQHTTSHQLDYSGPSPSSKYGHEQITGASMPQAPTHDDYRGSWDTRRDIFVRTGILGSQNGNNNYAYPPIDNGRRPGHYDDVHPGEECHSGQGLNGLQEDGYEDAVNSSQGDYTYRPSSTLQRDGYEQPFQPNSDHHAYLGPPHSEHFTATHPDQYIPMPMDAGLHPDRPTQIVSSDSQYQPQTVTPRRLLSEEEKVHLANVVRSKQVAYGDQVNAMILKHEIDYYPPIPLTPYPKQQDKSSIDHGLSDQYEHLSTEEILAGAVHPDQMFGGLILRLSKTYNNKDLGDRIDALLGKKMDRSTYTIRISNAVRAAALREGITTEQFRARLNQERPPQASKN</sequence>
<name>M3A5G9_PSEFD</name>
<gene>
    <name evidence="2" type="ORF">MYCFIDRAFT_84515</name>
</gene>
<dbReference type="RefSeq" id="XP_007922908.1">
    <property type="nucleotide sequence ID" value="XM_007924717.1"/>
</dbReference>
<feature type="compositionally biased region" description="Polar residues" evidence="1">
    <location>
        <begin position="209"/>
        <end position="226"/>
    </location>
</feature>
<feature type="compositionally biased region" description="Polar residues" evidence="1">
    <location>
        <begin position="314"/>
        <end position="325"/>
    </location>
</feature>
<dbReference type="KEGG" id="pfj:MYCFIDRAFT_84515"/>
<dbReference type="AlphaFoldDB" id="M3A5G9"/>
<feature type="region of interest" description="Disordered" evidence="1">
    <location>
        <begin position="108"/>
        <end position="146"/>
    </location>
</feature>
<dbReference type="EMBL" id="KB446556">
    <property type="protein sequence ID" value="EME86374.1"/>
    <property type="molecule type" value="Genomic_DNA"/>
</dbReference>
<proteinExistence type="predicted"/>
<dbReference type="OrthoDB" id="3647532at2759"/>
<accession>M3A5G9</accession>
<evidence type="ECO:0000256" key="1">
    <source>
        <dbReference type="SAM" id="MobiDB-lite"/>
    </source>
</evidence>
<organism evidence="2 3">
    <name type="scientific">Pseudocercospora fijiensis (strain CIRAD86)</name>
    <name type="common">Black leaf streak disease fungus</name>
    <name type="synonym">Mycosphaerella fijiensis</name>
    <dbReference type="NCBI Taxonomy" id="383855"/>
    <lineage>
        <taxon>Eukaryota</taxon>
        <taxon>Fungi</taxon>
        <taxon>Dikarya</taxon>
        <taxon>Ascomycota</taxon>
        <taxon>Pezizomycotina</taxon>
        <taxon>Dothideomycetes</taxon>
        <taxon>Dothideomycetidae</taxon>
        <taxon>Mycosphaerellales</taxon>
        <taxon>Mycosphaerellaceae</taxon>
        <taxon>Pseudocercospora</taxon>
    </lineage>
</organism>
<protein>
    <submittedName>
        <fullName evidence="2">Uncharacterized protein</fullName>
    </submittedName>
</protein>
<reference evidence="2 3" key="1">
    <citation type="journal article" date="2012" name="PLoS Pathog.">
        <title>Diverse lifestyles and strategies of plant pathogenesis encoded in the genomes of eighteen Dothideomycetes fungi.</title>
        <authorList>
            <person name="Ohm R.A."/>
            <person name="Feau N."/>
            <person name="Henrissat B."/>
            <person name="Schoch C.L."/>
            <person name="Horwitz B.A."/>
            <person name="Barry K.W."/>
            <person name="Condon B.J."/>
            <person name="Copeland A.C."/>
            <person name="Dhillon B."/>
            <person name="Glaser F."/>
            <person name="Hesse C.N."/>
            <person name="Kosti I."/>
            <person name="LaButti K."/>
            <person name="Lindquist E.A."/>
            <person name="Lucas S."/>
            <person name="Salamov A.A."/>
            <person name="Bradshaw R.E."/>
            <person name="Ciuffetti L."/>
            <person name="Hamelin R.C."/>
            <person name="Kema G.H.J."/>
            <person name="Lawrence C."/>
            <person name="Scott J.A."/>
            <person name="Spatafora J.W."/>
            <person name="Turgeon B.G."/>
            <person name="de Wit P.J.G.M."/>
            <person name="Zhong S."/>
            <person name="Goodwin S.B."/>
            <person name="Grigoriev I.V."/>
        </authorList>
    </citation>
    <scope>NUCLEOTIDE SEQUENCE [LARGE SCALE GENOMIC DNA]</scope>
    <source>
        <strain evidence="2 3">CIRAD86</strain>
    </source>
</reference>
<dbReference type="VEuPathDB" id="FungiDB:MYCFIDRAFT_84515"/>
<evidence type="ECO:0000313" key="2">
    <source>
        <dbReference type="EMBL" id="EME86374.1"/>
    </source>
</evidence>
<feature type="region of interest" description="Disordered" evidence="1">
    <location>
        <begin position="293"/>
        <end position="325"/>
    </location>
</feature>
<dbReference type="HOGENOM" id="CLU_497066_0_0_1"/>
<evidence type="ECO:0000313" key="3">
    <source>
        <dbReference type="Proteomes" id="UP000016932"/>
    </source>
</evidence>